<evidence type="ECO:0000313" key="5">
    <source>
        <dbReference type="Proteomes" id="UP000199060"/>
    </source>
</evidence>
<evidence type="ECO:0000259" key="3">
    <source>
        <dbReference type="Pfam" id="PF15902"/>
    </source>
</evidence>
<dbReference type="AlphaFoldDB" id="A0A1G6XVC0"/>
<accession>A0A1G6XVC0</accession>
<dbReference type="SUPFAM" id="SSF110296">
    <property type="entry name" value="Oligoxyloglucan reducing end-specific cellobiohydrolase"/>
    <property type="match status" value="1"/>
</dbReference>
<dbReference type="Pfam" id="PF15902">
    <property type="entry name" value="Sortilin-Vps10"/>
    <property type="match status" value="1"/>
</dbReference>
<organism evidence="4 5">
    <name type="scientific">Algoriphagus faecimaris</name>
    <dbReference type="NCBI Taxonomy" id="686796"/>
    <lineage>
        <taxon>Bacteria</taxon>
        <taxon>Pseudomonadati</taxon>
        <taxon>Bacteroidota</taxon>
        <taxon>Cytophagia</taxon>
        <taxon>Cytophagales</taxon>
        <taxon>Cyclobacteriaceae</taxon>
        <taxon>Algoriphagus</taxon>
    </lineage>
</organism>
<dbReference type="Gene3D" id="2.130.10.10">
    <property type="entry name" value="YVTN repeat-like/Quinoprotein amine dehydrogenase"/>
    <property type="match status" value="5"/>
</dbReference>
<dbReference type="PANTHER" id="PTHR12106:SF27">
    <property type="entry name" value="SORTILIN-RELATED RECEPTOR"/>
    <property type="match status" value="1"/>
</dbReference>
<dbReference type="InterPro" id="IPR015943">
    <property type="entry name" value="WD40/YVTN_repeat-like_dom_sf"/>
</dbReference>
<evidence type="ECO:0000313" key="4">
    <source>
        <dbReference type="EMBL" id="SDD82138.1"/>
    </source>
</evidence>
<dbReference type="Proteomes" id="UP000199060">
    <property type="component" value="Unassembled WGS sequence"/>
</dbReference>
<name>A0A1G6XVC0_9BACT</name>
<dbReference type="PANTHER" id="PTHR12106">
    <property type="entry name" value="SORTILIN RELATED"/>
    <property type="match status" value="1"/>
</dbReference>
<keyword evidence="4" id="KW-0675">Receptor</keyword>
<keyword evidence="1" id="KW-0677">Repeat</keyword>
<evidence type="ECO:0000256" key="1">
    <source>
        <dbReference type="ARBA" id="ARBA00022737"/>
    </source>
</evidence>
<protein>
    <submittedName>
        <fullName evidence="4">Sortilin, neurotensin receptor 3</fullName>
    </submittedName>
</protein>
<feature type="chain" id="PRO_5011494849" evidence="2">
    <location>
        <begin position="17"/>
        <end position="1077"/>
    </location>
</feature>
<dbReference type="InterPro" id="IPR031778">
    <property type="entry name" value="Sortilin_N"/>
</dbReference>
<dbReference type="InterPro" id="IPR050310">
    <property type="entry name" value="VPS10-sortilin"/>
</dbReference>
<keyword evidence="5" id="KW-1185">Reference proteome</keyword>
<feature type="domain" description="Sortilin N-terminal" evidence="3">
    <location>
        <begin position="126"/>
        <end position="249"/>
    </location>
</feature>
<feature type="signal peptide" evidence="2">
    <location>
        <begin position="1"/>
        <end position="16"/>
    </location>
</feature>
<dbReference type="CDD" id="cd15482">
    <property type="entry name" value="Sialidase_non-viral"/>
    <property type="match status" value="2"/>
</dbReference>
<keyword evidence="2" id="KW-0732">Signal</keyword>
<reference evidence="5" key="1">
    <citation type="submission" date="2016-10" db="EMBL/GenBank/DDBJ databases">
        <authorList>
            <person name="Varghese N."/>
            <person name="Submissions S."/>
        </authorList>
    </citation>
    <scope>NUCLEOTIDE SEQUENCE [LARGE SCALE GENOMIC DNA]</scope>
    <source>
        <strain evidence="5">DSM 23095</strain>
    </source>
</reference>
<dbReference type="STRING" id="686796.SAMN04488104_10705"/>
<proteinExistence type="predicted"/>
<sequence>MGLWMMMLLFSFSIHAQRKTNTPESSNLAKQDFSAFKFRNIGPAFTSGRIADIAIHPENKNTWYVATASSGVWKTINAGTTWTPIFDDQPVFAIGCVTIDPNNPNRVWVGTGENNGGRHISFGDGVYLSEDGGATWQNMGLKDSQHIGKIIVHPTDSNIIYVASQGPLWNKGGERGFYRSEDGGKTWEKTLGDEEWTGVADIVMDPRDPKVIYAATWQRHRTVAAYMGGGEKGGVHKSTDGGKTWIELKNGLPTGVTGKIGLAISPQNPDYVYATIELIRRSGGVYLTTDQGASWEKMSDAVAGATGPHYYQEVYASPHDFGTIYLIDVRMQVSYDHGKTFELLNTFSTHSDSHSLNFIEDEPDFLLLGTDGGIYQTMDGAKTWKYFDNLPLTQYYKLAVDDAEPFYNIYGGTQDNGSHGGPSRTDDQIGISNAHWSRVLGGDGHQSAVEPGNPEIGYAESQQGYLNRLDRITGEAVFIQPQPAAGEGEERFNWDAPILPSQHVPSTIYFASHRVWKSTDRGDSWTAISEDLTKKKERLEQPIMGKNQSWDNAWDVYAMSNFSTITSLGESPINPEILYAGTDDGLIQSTLNGGESWTAVEVGSIPGVPANAFVNDIRADLFDEQTVYVVLDNHKEGDFKPYVAKSSDAGKTWNLINGNLPSTLLTWRIVQDHVKRDLLFLATEFGIYFTPNSGKEWIKLPGGIPTISFRDITIQRREDDLVGASFGRGFFILDDMSPLREITETTLNESAKLFKPRDGYWYAQRRTQSSMGDDFWTAPNPDFGVTFSYFIKDGLSSAKAERQKKEAGMKDQSIPFPGFDVLEAEMMEKSPEIHLVITDDEGNIVQRVKANTTAGFHRTTWDLSLAAQGLINPESIEQGSRGGMMALPGNYSAYLEVQQNGDISKLAEAVSFEVKPLRKGALPSKSLDEIKSFRTEIQSFVNNVQATNLSLEEAMNTVKAMQASLSRSTKADASLMRDLHEAEKSLLNLESKINGNLAQREIFDPMPPTLSDRISAAYRGASGTYGPTGMQKSSLEAGKEEYEPIASELTKLVNETIPSLAQRLKANGAPPIKGLNE</sequence>
<dbReference type="OrthoDB" id="9757809at2"/>
<evidence type="ECO:0000256" key="2">
    <source>
        <dbReference type="SAM" id="SignalP"/>
    </source>
</evidence>
<dbReference type="SUPFAM" id="SSF50939">
    <property type="entry name" value="Sialidases"/>
    <property type="match status" value="1"/>
</dbReference>
<gene>
    <name evidence="4" type="ORF">SAMN04488104_10705</name>
</gene>
<dbReference type="EMBL" id="FNAC01000070">
    <property type="protein sequence ID" value="SDD82138.1"/>
    <property type="molecule type" value="Genomic_DNA"/>
</dbReference>
<dbReference type="InterPro" id="IPR036278">
    <property type="entry name" value="Sialidase_sf"/>
</dbReference>